<evidence type="ECO:0000256" key="1">
    <source>
        <dbReference type="SAM" id="Coils"/>
    </source>
</evidence>
<evidence type="ECO:0008006" key="4">
    <source>
        <dbReference type="Google" id="ProtNLM"/>
    </source>
</evidence>
<dbReference type="InterPro" id="IPR018859">
    <property type="entry name" value="BAR_dom-cont"/>
</dbReference>
<proteinExistence type="predicted"/>
<dbReference type="AlphaFoldDB" id="A0A8H7VRA5"/>
<dbReference type="EMBL" id="JAEPRE010000219">
    <property type="protein sequence ID" value="KAG2230165.1"/>
    <property type="molecule type" value="Genomic_DNA"/>
</dbReference>
<gene>
    <name evidence="2" type="ORF">INT48_004035</name>
</gene>
<feature type="coiled-coil region" evidence="1">
    <location>
        <begin position="297"/>
        <end position="324"/>
    </location>
</feature>
<dbReference type="Proteomes" id="UP000613177">
    <property type="component" value="Unassembled WGS sequence"/>
</dbReference>
<keyword evidence="3" id="KW-1185">Reference proteome</keyword>
<protein>
    <recommendedName>
        <fullName evidence="4">BAR domain-containing protein</fullName>
    </recommendedName>
</protein>
<dbReference type="Pfam" id="PF10455">
    <property type="entry name" value="BAR_2"/>
    <property type="match status" value="1"/>
</dbReference>
<comment type="caution">
    <text evidence="2">The sequence shown here is derived from an EMBL/GenBank/DDBJ whole genome shotgun (WGS) entry which is preliminary data.</text>
</comment>
<organism evidence="2 3">
    <name type="scientific">Thamnidium elegans</name>
    <dbReference type="NCBI Taxonomy" id="101142"/>
    <lineage>
        <taxon>Eukaryota</taxon>
        <taxon>Fungi</taxon>
        <taxon>Fungi incertae sedis</taxon>
        <taxon>Mucoromycota</taxon>
        <taxon>Mucoromycotina</taxon>
        <taxon>Mucoromycetes</taxon>
        <taxon>Mucorales</taxon>
        <taxon>Mucorineae</taxon>
        <taxon>Mucoraceae</taxon>
        <taxon>Thamnidium</taxon>
    </lineage>
</organism>
<dbReference type="InterPro" id="IPR027267">
    <property type="entry name" value="AH/BAR_dom_sf"/>
</dbReference>
<keyword evidence="1" id="KW-0175">Coiled coil</keyword>
<evidence type="ECO:0000313" key="3">
    <source>
        <dbReference type="Proteomes" id="UP000613177"/>
    </source>
</evidence>
<name>A0A8H7VRA5_9FUNG</name>
<sequence>MSMTDNVTPIKIAVASVEEPIITDSLIEQAPQIEKMNHGQTPEPVNKPILQDEQEPVFGNTIPSISTERIHSHDSNTPAFFETTLDGLASISSKFNPIAQKIGKGVGRLRQYAEEKIGTAEDITDLPQEYKDLEKHVDLLTQLHLNFLKVAKTYNTPAYDYPAQFQESLIGFTSTVTNQIQQLSKSVSDRAQTESPTIATVNKTDRPQSLYHALGRVSLQGSQDIGKGEALGATLDKFGAVSERLGNARLTMDHEIVSRFNAPLQARLKTSIGAAMKARRNVQEKRLALDAAKTHYRESGREKLDSARLEVEQAEDQFVGAVEEATHAMKIVLEGEAQDLLTGLVPQLEEIRVTQESVYRGLDGAE</sequence>
<accession>A0A8H7VRA5</accession>
<evidence type="ECO:0000313" key="2">
    <source>
        <dbReference type="EMBL" id="KAG2230165.1"/>
    </source>
</evidence>
<reference evidence="2" key="1">
    <citation type="submission" date="2021-01" db="EMBL/GenBank/DDBJ databases">
        <title>Metabolic potential, ecology and presence of endohyphal bacteria is reflected in genomic diversity of Mucoromycotina.</title>
        <authorList>
            <person name="Muszewska A."/>
            <person name="Okrasinska A."/>
            <person name="Steczkiewicz K."/>
            <person name="Drgas O."/>
            <person name="Orlowska M."/>
            <person name="Perlinska-Lenart U."/>
            <person name="Aleksandrzak-Piekarczyk T."/>
            <person name="Szatraj K."/>
            <person name="Zielenkiewicz U."/>
            <person name="Pilsyk S."/>
            <person name="Malc E."/>
            <person name="Mieczkowski P."/>
            <person name="Kruszewska J.S."/>
            <person name="Biernat P."/>
            <person name="Pawlowska J."/>
        </authorList>
    </citation>
    <scope>NUCLEOTIDE SEQUENCE</scope>
    <source>
        <strain evidence="2">WA0000018081</strain>
    </source>
</reference>
<dbReference type="Gene3D" id="1.20.1270.60">
    <property type="entry name" value="Arfaptin homology (AH) domain/BAR domain"/>
    <property type="match status" value="1"/>
</dbReference>
<dbReference type="SUPFAM" id="SSF103657">
    <property type="entry name" value="BAR/IMD domain-like"/>
    <property type="match status" value="1"/>
</dbReference>